<dbReference type="InterPro" id="IPR000086">
    <property type="entry name" value="NUDIX_hydrolase_dom"/>
</dbReference>
<organism evidence="2 3">
    <name type="scientific">Candidatus Yanofskybacteria bacterium RIFCSPHIGHO2_02_FULL_38_22b</name>
    <dbReference type="NCBI Taxonomy" id="1802673"/>
    <lineage>
        <taxon>Bacteria</taxon>
        <taxon>Candidatus Yanofskyibacteriota</taxon>
    </lineage>
</organism>
<comment type="caution">
    <text evidence="2">The sequence shown here is derived from an EMBL/GenBank/DDBJ whole genome shotgun (WGS) entry which is preliminary data.</text>
</comment>
<dbReference type="CDD" id="cd02883">
    <property type="entry name" value="NUDIX_Hydrolase"/>
    <property type="match status" value="1"/>
</dbReference>
<evidence type="ECO:0000259" key="1">
    <source>
        <dbReference type="Pfam" id="PF00293"/>
    </source>
</evidence>
<gene>
    <name evidence="2" type="ORF">A3B86_00730</name>
</gene>
<name>A0A1F8F391_9BACT</name>
<dbReference type="EMBL" id="MGJN01000004">
    <property type="protein sequence ID" value="OGN07604.1"/>
    <property type="molecule type" value="Genomic_DNA"/>
</dbReference>
<dbReference type="Proteomes" id="UP000176834">
    <property type="component" value="Unassembled WGS sequence"/>
</dbReference>
<dbReference type="SUPFAM" id="SSF55811">
    <property type="entry name" value="Nudix"/>
    <property type="match status" value="1"/>
</dbReference>
<dbReference type="Gene3D" id="3.90.79.10">
    <property type="entry name" value="Nucleoside Triphosphate Pyrophosphohydrolase"/>
    <property type="match status" value="1"/>
</dbReference>
<proteinExistence type="predicted"/>
<evidence type="ECO:0000313" key="2">
    <source>
        <dbReference type="EMBL" id="OGN07604.1"/>
    </source>
</evidence>
<evidence type="ECO:0000313" key="3">
    <source>
        <dbReference type="Proteomes" id="UP000176834"/>
    </source>
</evidence>
<sequence length="174" mass="20040">MDVCDRTSVGAIARDGEGKILMIERKKFPFGFAPPAGHCDGDQYPLACCKEFRQETGLEIVGAPRPLVLIKNGKTNNLCRRGGLYHFWQVFEVKWQGQLRPSLDETKWVGWMSVEEIRILATKTHEYLKRLKLAEKAEEKSWVASIKESIESQWQESPGLELVWFDIFQELKII</sequence>
<reference evidence="2 3" key="1">
    <citation type="journal article" date="2016" name="Nat. Commun.">
        <title>Thousands of microbial genomes shed light on interconnected biogeochemical processes in an aquifer system.</title>
        <authorList>
            <person name="Anantharaman K."/>
            <person name="Brown C.T."/>
            <person name="Hug L.A."/>
            <person name="Sharon I."/>
            <person name="Castelle C.J."/>
            <person name="Probst A.J."/>
            <person name="Thomas B.C."/>
            <person name="Singh A."/>
            <person name="Wilkins M.J."/>
            <person name="Karaoz U."/>
            <person name="Brodie E.L."/>
            <person name="Williams K.H."/>
            <person name="Hubbard S.S."/>
            <person name="Banfield J.F."/>
        </authorList>
    </citation>
    <scope>NUCLEOTIDE SEQUENCE [LARGE SCALE GENOMIC DNA]</scope>
</reference>
<dbReference type="Pfam" id="PF00293">
    <property type="entry name" value="NUDIX"/>
    <property type="match status" value="1"/>
</dbReference>
<accession>A0A1F8F391</accession>
<protein>
    <recommendedName>
        <fullName evidence="1">Nudix hydrolase domain-containing protein</fullName>
    </recommendedName>
</protein>
<feature type="domain" description="Nudix hydrolase" evidence="1">
    <location>
        <begin position="6"/>
        <end position="123"/>
    </location>
</feature>
<dbReference type="InterPro" id="IPR015797">
    <property type="entry name" value="NUDIX_hydrolase-like_dom_sf"/>
</dbReference>
<dbReference type="AlphaFoldDB" id="A0A1F8F391"/>